<dbReference type="HOGENOM" id="CLU_2596995_0_0_1"/>
<evidence type="ECO:0000313" key="12">
    <source>
        <dbReference type="Proteomes" id="UP000001593"/>
    </source>
</evidence>
<comment type="subcellular location">
    <subcellularLocation>
        <location evidence="1">Cytoplasm</location>
        <location evidence="1">Cytoskeleton</location>
        <location evidence="1">Spindle</location>
    </subcellularLocation>
</comment>
<dbReference type="InParanoid" id="A7SVZ6"/>
<protein>
    <recommendedName>
        <fullName evidence="10">Kinesin motor domain-containing protein</fullName>
    </recommendedName>
</protein>
<dbReference type="STRING" id="45351.A7SVZ6"/>
<evidence type="ECO:0000256" key="4">
    <source>
        <dbReference type="ARBA" id="ARBA00022741"/>
    </source>
</evidence>
<reference evidence="11 12" key="1">
    <citation type="journal article" date="2007" name="Science">
        <title>Sea anemone genome reveals ancestral eumetazoan gene repertoire and genomic organization.</title>
        <authorList>
            <person name="Putnam N.H."/>
            <person name="Srivastava M."/>
            <person name="Hellsten U."/>
            <person name="Dirks B."/>
            <person name="Chapman J."/>
            <person name="Salamov A."/>
            <person name="Terry A."/>
            <person name="Shapiro H."/>
            <person name="Lindquist E."/>
            <person name="Kapitonov V.V."/>
            <person name="Jurka J."/>
            <person name="Genikhovich G."/>
            <person name="Grigoriev I.V."/>
            <person name="Lucas S.M."/>
            <person name="Steele R.E."/>
            <person name="Finnerty J.R."/>
            <person name="Technau U."/>
            <person name="Martindale M.Q."/>
            <person name="Rokhsar D.S."/>
        </authorList>
    </citation>
    <scope>NUCLEOTIDE SEQUENCE [LARGE SCALE GENOMIC DNA]</scope>
    <source>
        <strain evidence="12">CH2 X CH6</strain>
    </source>
</reference>
<comment type="similarity">
    <text evidence="9">Belongs to the TRAFAC class myosin-kinesin ATPase superfamily. Kinesin family.</text>
</comment>
<feature type="non-terminal residue" evidence="11">
    <location>
        <position position="80"/>
    </location>
</feature>
<evidence type="ECO:0000256" key="6">
    <source>
        <dbReference type="ARBA" id="ARBA00023054"/>
    </source>
</evidence>
<feature type="non-terminal residue" evidence="11">
    <location>
        <position position="1"/>
    </location>
</feature>
<dbReference type="eggNOG" id="KOG0247">
    <property type="taxonomic scope" value="Eukaryota"/>
</dbReference>
<evidence type="ECO:0000256" key="8">
    <source>
        <dbReference type="ARBA" id="ARBA00023212"/>
    </source>
</evidence>
<organism evidence="11 12">
    <name type="scientific">Nematostella vectensis</name>
    <name type="common">Starlet sea anemone</name>
    <dbReference type="NCBI Taxonomy" id="45351"/>
    <lineage>
        <taxon>Eukaryota</taxon>
        <taxon>Metazoa</taxon>
        <taxon>Cnidaria</taxon>
        <taxon>Anthozoa</taxon>
        <taxon>Hexacorallia</taxon>
        <taxon>Actiniaria</taxon>
        <taxon>Edwardsiidae</taxon>
        <taxon>Nematostella</taxon>
    </lineage>
</organism>
<evidence type="ECO:0000256" key="9">
    <source>
        <dbReference type="PROSITE-ProRule" id="PRU00283"/>
    </source>
</evidence>
<dbReference type="PANTHER" id="PTHR47970">
    <property type="entry name" value="KINESIN-LIKE PROTEIN KIF11"/>
    <property type="match status" value="1"/>
</dbReference>
<dbReference type="GO" id="GO:0003777">
    <property type="term" value="F:microtubule motor activity"/>
    <property type="evidence" value="ECO:0007669"/>
    <property type="project" value="InterPro"/>
</dbReference>
<dbReference type="Proteomes" id="UP000001593">
    <property type="component" value="Unassembled WGS sequence"/>
</dbReference>
<dbReference type="InterPro" id="IPR047149">
    <property type="entry name" value="KIF11-like"/>
</dbReference>
<gene>
    <name evidence="11" type="ORF">NEMVEDRAFT_v1g134600</name>
</gene>
<dbReference type="GO" id="GO:0007018">
    <property type="term" value="P:microtubule-based movement"/>
    <property type="evidence" value="ECO:0007669"/>
    <property type="project" value="InterPro"/>
</dbReference>
<feature type="domain" description="Kinesin motor" evidence="10">
    <location>
        <begin position="1"/>
        <end position="80"/>
    </location>
</feature>
<evidence type="ECO:0000259" key="10">
    <source>
        <dbReference type="PROSITE" id="PS50067"/>
    </source>
</evidence>
<name>A7SVZ6_NEMVE</name>
<dbReference type="InterPro" id="IPR027417">
    <property type="entry name" value="P-loop_NTPase"/>
</dbReference>
<evidence type="ECO:0000256" key="3">
    <source>
        <dbReference type="ARBA" id="ARBA00022553"/>
    </source>
</evidence>
<evidence type="ECO:0000256" key="5">
    <source>
        <dbReference type="ARBA" id="ARBA00022840"/>
    </source>
</evidence>
<sequence length="80" mass="8927">SRVFGPETTQKDFFDETSLGLVRDFVDGQNCLVFTYGVTNSGKTYTIQGTAKDGGVLPRTLDVLFNSIQGREYNRMDLKP</sequence>
<dbReference type="Pfam" id="PF00225">
    <property type="entry name" value="Kinesin"/>
    <property type="match status" value="1"/>
</dbReference>
<proteinExistence type="inferred from homology"/>
<keyword evidence="3" id="KW-0597">Phosphoprotein</keyword>
<keyword evidence="4 9" id="KW-0547">Nucleotide-binding</keyword>
<keyword evidence="8" id="KW-0206">Cytoskeleton</keyword>
<keyword evidence="6" id="KW-0175">Coiled coil</keyword>
<dbReference type="EMBL" id="DS469848">
    <property type="protein sequence ID" value="EDO32132.1"/>
    <property type="molecule type" value="Genomic_DNA"/>
</dbReference>
<dbReference type="PROSITE" id="PS50067">
    <property type="entry name" value="KINESIN_MOTOR_2"/>
    <property type="match status" value="1"/>
</dbReference>
<dbReference type="InterPro" id="IPR001752">
    <property type="entry name" value="Kinesin_motor_dom"/>
</dbReference>
<keyword evidence="7 9" id="KW-0505">Motor protein</keyword>
<dbReference type="Gene3D" id="3.40.850.10">
    <property type="entry name" value="Kinesin motor domain"/>
    <property type="match status" value="1"/>
</dbReference>
<keyword evidence="12" id="KW-1185">Reference proteome</keyword>
<dbReference type="GO" id="GO:0005819">
    <property type="term" value="C:spindle"/>
    <property type="evidence" value="ECO:0007669"/>
    <property type="project" value="UniProtKB-SubCell"/>
</dbReference>
<dbReference type="PANTHER" id="PTHR47970:SF29">
    <property type="entry name" value="KINESIN FAMILY MEMBER 20B"/>
    <property type="match status" value="1"/>
</dbReference>
<dbReference type="PhylomeDB" id="A7SVZ6"/>
<dbReference type="GO" id="GO:0005524">
    <property type="term" value="F:ATP binding"/>
    <property type="evidence" value="ECO:0007669"/>
    <property type="project" value="UniProtKB-UniRule"/>
</dbReference>
<accession>A7SVZ6</accession>
<evidence type="ECO:0000256" key="2">
    <source>
        <dbReference type="ARBA" id="ARBA00022490"/>
    </source>
</evidence>
<keyword evidence="2" id="KW-0963">Cytoplasm</keyword>
<dbReference type="InterPro" id="IPR036961">
    <property type="entry name" value="Kinesin_motor_dom_sf"/>
</dbReference>
<evidence type="ECO:0000313" key="11">
    <source>
        <dbReference type="EMBL" id="EDO32132.1"/>
    </source>
</evidence>
<keyword evidence="5 9" id="KW-0067">ATP-binding</keyword>
<evidence type="ECO:0000256" key="1">
    <source>
        <dbReference type="ARBA" id="ARBA00004186"/>
    </source>
</evidence>
<evidence type="ECO:0000256" key="7">
    <source>
        <dbReference type="ARBA" id="ARBA00023175"/>
    </source>
</evidence>
<dbReference type="AlphaFoldDB" id="A7SVZ6"/>
<feature type="binding site" evidence="9">
    <location>
        <begin position="37"/>
        <end position="44"/>
    </location>
    <ligand>
        <name>ATP</name>
        <dbReference type="ChEBI" id="CHEBI:30616"/>
    </ligand>
</feature>
<dbReference type="GO" id="GO:0008017">
    <property type="term" value="F:microtubule binding"/>
    <property type="evidence" value="ECO:0007669"/>
    <property type="project" value="InterPro"/>
</dbReference>
<dbReference type="SUPFAM" id="SSF52540">
    <property type="entry name" value="P-loop containing nucleoside triphosphate hydrolases"/>
    <property type="match status" value="1"/>
</dbReference>